<accession>A0ABQ3Y2W4</accession>
<reference evidence="6 7" key="1">
    <citation type="submission" date="2021-01" db="EMBL/GenBank/DDBJ databases">
        <title>Whole genome shotgun sequence of Actinoplanes deccanensis NBRC 13994.</title>
        <authorList>
            <person name="Komaki H."/>
            <person name="Tamura T."/>
        </authorList>
    </citation>
    <scope>NUCLEOTIDE SEQUENCE [LARGE SCALE GENOMIC DNA]</scope>
    <source>
        <strain evidence="6 7">NBRC 13994</strain>
    </source>
</reference>
<keyword evidence="2" id="KW-0328">Glycosyltransferase</keyword>
<dbReference type="GO" id="GO:0016740">
    <property type="term" value="F:transferase activity"/>
    <property type="evidence" value="ECO:0007669"/>
    <property type="project" value="UniProtKB-KW"/>
</dbReference>
<dbReference type="RefSeq" id="WP_203762437.1">
    <property type="nucleotide sequence ID" value="NZ_BAAABO010000006.1"/>
</dbReference>
<dbReference type="InterPro" id="IPR050426">
    <property type="entry name" value="Glycosyltransferase_28"/>
</dbReference>
<keyword evidence="7" id="KW-1185">Reference proteome</keyword>
<name>A0ABQ3Y2W4_9ACTN</name>
<keyword evidence="3 6" id="KW-0808">Transferase</keyword>
<dbReference type="InterPro" id="IPR010610">
    <property type="entry name" value="EryCIII-like_C"/>
</dbReference>
<feature type="domain" description="Erythromycin biosynthesis protein CIII-like C-terminal" evidence="4">
    <location>
        <begin position="213"/>
        <end position="346"/>
    </location>
</feature>
<gene>
    <name evidence="6" type="primary">iroB</name>
    <name evidence="6" type="ORF">Ade02nite_29610</name>
</gene>
<organism evidence="6 7">
    <name type="scientific">Paractinoplanes deccanensis</name>
    <dbReference type="NCBI Taxonomy" id="113561"/>
    <lineage>
        <taxon>Bacteria</taxon>
        <taxon>Bacillati</taxon>
        <taxon>Actinomycetota</taxon>
        <taxon>Actinomycetes</taxon>
        <taxon>Micromonosporales</taxon>
        <taxon>Micromonosporaceae</taxon>
        <taxon>Paractinoplanes</taxon>
    </lineage>
</organism>
<feature type="domain" description="Erythromycin biosynthesis protein CIII-like N-terminal" evidence="5">
    <location>
        <begin position="24"/>
        <end position="120"/>
    </location>
</feature>
<dbReference type="InterPro" id="IPR048284">
    <property type="entry name" value="EryCIII-like_N"/>
</dbReference>
<dbReference type="Proteomes" id="UP000609879">
    <property type="component" value="Unassembled WGS sequence"/>
</dbReference>
<evidence type="ECO:0000256" key="2">
    <source>
        <dbReference type="ARBA" id="ARBA00022676"/>
    </source>
</evidence>
<evidence type="ECO:0000313" key="7">
    <source>
        <dbReference type="Proteomes" id="UP000609879"/>
    </source>
</evidence>
<evidence type="ECO:0000256" key="1">
    <source>
        <dbReference type="ARBA" id="ARBA00006962"/>
    </source>
</evidence>
<comment type="similarity">
    <text evidence="1">Belongs to the glycosyltransferase 28 family.</text>
</comment>
<dbReference type="PANTHER" id="PTHR48050">
    <property type="entry name" value="STEROL 3-BETA-GLUCOSYLTRANSFERASE"/>
    <property type="match status" value="1"/>
</dbReference>
<dbReference type="Gene3D" id="3.40.50.2000">
    <property type="entry name" value="Glycogen Phosphorylase B"/>
    <property type="match status" value="2"/>
</dbReference>
<protein>
    <submittedName>
        <fullName evidence="6">Glycosyl transferase</fullName>
    </submittedName>
</protein>
<sequence>MRILVVSAPLLGHVFPLVPLARVLRDAGHDVLVATAGDALAVGQAGLAVHDVAPGLRFGPVAARVALRHPLLARSEMAGRAGTRMVGKLFAAVNERMARGLAEATARHQPALVVHEPLAVPPRGVPAVLHENSLYDGPALVSAVDPQAPPPAAIISIAPPSVLPGRSGLPMRAVPYAGEGAPPPELTAPPRRARVLVSRSTVPGPGRDRLMRTVVAAAAEVDADFVLLRPDVRGPLPANVTATGWAPIPDVLAQCAGIVHHGGAGTTLAALHAGVPQLVTNGPGDRRHNAGLVARRGAGLALDERDITPAALTRLITDGSLAKAAAEVRDEMAAMPGPETVVEVLARLG</sequence>
<comment type="caution">
    <text evidence="6">The sequence shown here is derived from an EMBL/GenBank/DDBJ whole genome shotgun (WGS) entry which is preliminary data.</text>
</comment>
<dbReference type="PANTHER" id="PTHR48050:SF13">
    <property type="entry name" value="STEROL 3-BETA-GLUCOSYLTRANSFERASE UGT80A2"/>
    <property type="match status" value="1"/>
</dbReference>
<evidence type="ECO:0000256" key="3">
    <source>
        <dbReference type="ARBA" id="ARBA00022679"/>
    </source>
</evidence>
<evidence type="ECO:0000259" key="5">
    <source>
        <dbReference type="Pfam" id="PF21036"/>
    </source>
</evidence>
<dbReference type="InterPro" id="IPR002213">
    <property type="entry name" value="UDP_glucos_trans"/>
</dbReference>
<dbReference type="EMBL" id="BOMI01000057">
    <property type="protein sequence ID" value="GID74320.1"/>
    <property type="molecule type" value="Genomic_DNA"/>
</dbReference>
<evidence type="ECO:0000313" key="6">
    <source>
        <dbReference type="EMBL" id="GID74320.1"/>
    </source>
</evidence>
<dbReference type="SUPFAM" id="SSF53756">
    <property type="entry name" value="UDP-Glycosyltransferase/glycogen phosphorylase"/>
    <property type="match status" value="1"/>
</dbReference>
<dbReference type="Pfam" id="PF21036">
    <property type="entry name" value="EryCIII-like_N"/>
    <property type="match status" value="1"/>
</dbReference>
<dbReference type="CDD" id="cd03784">
    <property type="entry name" value="GT1_Gtf-like"/>
    <property type="match status" value="1"/>
</dbReference>
<proteinExistence type="inferred from homology"/>
<evidence type="ECO:0000259" key="4">
    <source>
        <dbReference type="Pfam" id="PF06722"/>
    </source>
</evidence>
<dbReference type="Pfam" id="PF06722">
    <property type="entry name" value="EryCIII-like_C"/>
    <property type="match status" value="1"/>
</dbReference>